<dbReference type="Gene3D" id="1.20.1250.20">
    <property type="entry name" value="MFS general substrate transporter like domains"/>
    <property type="match status" value="1"/>
</dbReference>
<feature type="transmembrane region" description="Helical" evidence="6">
    <location>
        <begin position="224"/>
        <end position="244"/>
    </location>
</feature>
<sequence length="509" mass="55311">MKVQDTLSNDHVAVNLSTTNGPDDHNDIDVDVLPPILGDNSVELSRGNPTEKDTSIEASLTLTRQILITITVTFTTILTSSNSQILNIALPTIQDELKISEENLQWIISSYNLSSGCLLLLSGRIADIYGRKIILLIGTVIFTIFTLAGGFMQNGKGLIVSRALAGCGVAMSTSSTTGIIADIFAGKARSRVFTCFSAGFALGGILGLIIGGIFVSYVKHTWRSALFFVTGIGILSIVSIIIVIPSDGSHTNEKNVDWPGAAIITIGLVLFLFAISDAQSASNGWATSYIIALLIVGILFIATFFFWEYYVTTKTNHLPLMRLGLWTRAKGKLAALYFTTFIASMGFIPALYNATLFFQEIQNVGSVGTMLRFLPIEISGIIASILITLLIHRIPSHLLLIFALLACGFGNLCFALSKQNTNYWKLPFHGMWLIVFGADFFLPTGLILVSSYSLSDEYSVASGLFSTIQRLGSSIGLSLTFIIFNSQYKKHNKVIDNKEAYLKGLQASF</sequence>
<feature type="domain" description="Major facilitator superfamily (MFS) profile" evidence="7">
    <location>
        <begin position="68"/>
        <end position="509"/>
    </location>
</feature>
<evidence type="ECO:0000313" key="9">
    <source>
        <dbReference type="Proteomes" id="UP000094020"/>
    </source>
</evidence>
<dbReference type="PANTHER" id="PTHR42718">
    <property type="entry name" value="MAJOR FACILITATOR SUPERFAMILY MULTIDRUG TRANSPORTER MFSC"/>
    <property type="match status" value="1"/>
</dbReference>
<organism evidence="8 9">
    <name type="scientific">Kwoniella pini CBS 10737</name>
    <dbReference type="NCBI Taxonomy" id="1296096"/>
    <lineage>
        <taxon>Eukaryota</taxon>
        <taxon>Fungi</taxon>
        <taxon>Dikarya</taxon>
        <taxon>Basidiomycota</taxon>
        <taxon>Agaricomycotina</taxon>
        <taxon>Tremellomycetes</taxon>
        <taxon>Tremellales</taxon>
        <taxon>Cryptococcaceae</taxon>
        <taxon>Kwoniella</taxon>
    </lineage>
</organism>
<feature type="transmembrane region" description="Helical" evidence="6">
    <location>
        <begin position="288"/>
        <end position="312"/>
    </location>
</feature>
<dbReference type="GeneID" id="30169883"/>
<dbReference type="AlphaFoldDB" id="A0AAJ8L4S4"/>
<evidence type="ECO:0000256" key="1">
    <source>
        <dbReference type="ARBA" id="ARBA00004141"/>
    </source>
</evidence>
<dbReference type="InterPro" id="IPR020846">
    <property type="entry name" value="MFS_dom"/>
</dbReference>
<evidence type="ECO:0000313" key="8">
    <source>
        <dbReference type="EMBL" id="WWC69540.1"/>
    </source>
</evidence>
<evidence type="ECO:0000256" key="4">
    <source>
        <dbReference type="ARBA" id="ARBA00022989"/>
    </source>
</evidence>
<keyword evidence="3 6" id="KW-0812">Transmembrane</keyword>
<comment type="subcellular location">
    <subcellularLocation>
        <location evidence="1">Membrane</location>
        <topology evidence="1">Multi-pass membrane protein</topology>
    </subcellularLocation>
</comment>
<feature type="transmembrane region" description="Helical" evidence="6">
    <location>
        <begin position="372"/>
        <end position="391"/>
    </location>
</feature>
<dbReference type="InterPro" id="IPR011701">
    <property type="entry name" value="MFS"/>
</dbReference>
<dbReference type="GO" id="GO:0016020">
    <property type="term" value="C:membrane"/>
    <property type="evidence" value="ECO:0007669"/>
    <property type="project" value="UniProtKB-SubCell"/>
</dbReference>
<dbReference type="GO" id="GO:0022857">
    <property type="term" value="F:transmembrane transporter activity"/>
    <property type="evidence" value="ECO:0007669"/>
    <property type="project" value="InterPro"/>
</dbReference>
<dbReference type="InterPro" id="IPR005829">
    <property type="entry name" value="Sugar_transporter_CS"/>
</dbReference>
<reference evidence="8" key="2">
    <citation type="submission" date="2024-02" db="EMBL/GenBank/DDBJ databases">
        <title>Comparative genomics of Cryptococcus and Kwoniella reveals pathogenesis evolution and contrasting modes of karyotype evolution via chromosome fusion or intercentromeric recombination.</title>
        <authorList>
            <person name="Coelho M.A."/>
            <person name="David-Palma M."/>
            <person name="Shea T."/>
            <person name="Bowers K."/>
            <person name="McGinley-Smith S."/>
            <person name="Mohammad A.W."/>
            <person name="Gnirke A."/>
            <person name="Yurkov A.M."/>
            <person name="Nowrousian M."/>
            <person name="Sun S."/>
            <person name="Cuomo C.A."/>
            <person name="Heitman J."/>
        </authorList>
    </citation>
    <scope>NUCLEOTIDE SEQUENCE</scope>
    <source>
        <strain evidence="8">CBS 10737</strain>
    </source>
</reference>
<dbReference type="PANTHER" id="PTHR42718:SF9">
    <property type="entry name" value="MAJOR FACILITATOR SUPERFAMILY MULTIDRUG TRANSPORTER MFSC"/>
    <property type="match status" value="1"/>
</dbReference>
<gene>
    <name evidence="8" type="ORF">I206_103482</name>
</gene>
<feature type="transmembrane region" description="Helical" evidence="6">
    <location>
        <begin position="256"/>
        <end position="276"/>
    </location>
</feature>
<evidence type="ECO:0000256" key="2">
    <source>
        <dbReference type="ARBA" id="ARBA00022448"/>
    </source>
</evidence>
<dbReference type="Pfam" id="PF07690">
    <property type="entry name" value="MFS_1"/>
    <property type="match status" value="2"/>
</dbReference>
<keyword evidence="5 6" id="KW-0472">Membrane</keyword>
<keyword evidence="4 6" id="KW-1133">Transmembrane helix</keyword>
<feature type="transmembrane region" description="Helical" evidence="6">
    <location>
        <begin position="133"/>
        <end position="151"/>
    </location>
</feature>
<dbReference type="SUPFAM" id="SSF103473">
    <property type="entry name" value="MFS general substrate transporter"/>
    <property type="match status" value="2"/>
</dbReference>
<evidence type="ECO:0000259" key="7">
    <source>
        <dbReference type="PROSITE" id="PS50850"/>
    </source>
</evidence>
<evidence type="ECO:0000256" key="6">
    <source>
        <dbReference type="SAM" id="Phobius"/>
    </source>
</evidence>
<dbReference type="KEGG" id="kpin:30169883"/>
<evidence type="ECO:0000256" key="3">
    <source>
        <dbReference type="ARBA" id="ARBA00022692"/>
    </source>
</evidence>
<evidence type="ECO:0000256" key="5">
    <source>
        <dbReference type="ARBA" id="ARBA00023136"/>
    </source>
</evidence>
<keyword evidence="2" id="KW-0813">Transport</keyword>
<protein>
    <recommendedName>
        <fullName evidence="7">Major facilitator superfamily (MFS) profile domain-containing protein</fullName>
    </recommendedName>
</protein>
<dbReference type="InterPro" id="IPR036259">
    <property type="entry name" value="MFS_trans_sf"/>
</dbReference>
<accession>A0AAJ8L4S4</accession>
<feature type="transmembrane region" description="Helical" evidence="6">
    <location>
        <begin position="429"/>
        <end position="449"/>
    </location>
</feature>
<reference evidence="8" key="1">
    <citation type="submission" date="2013-07" db="EMBL/GenBank/DDBJ databases">
        <authorList>
            <consortium name="The Broad Institute Genome Sequencing Platform"/>
            <person name="Cuomo C."/>
            <person name="Litvintseva A."/>
            <person name="Chen Y."/>
            <person name="Heitman J."/>
            <person name="Sun S."/>
            <person name="Springer D."/>
            <person name="Dromer F."/>
            <person name="Young S.K."/>
            <person name="Zeng Q."/>
            <person name="Gargeya S."/>
            <person name="Fitzgerald M."/>
            <person name="Abouelleil A."/>
            <person name="Alvarado L."/>
            <person name="Berlin A.M."/>
            <person name="Chapman S.B."/>
            <person name="Dewar J."/>
            <person name="Goldberg J."/>
            <person name="Griggs A."/>
            <person name="Gujja S."/>
            <person name="Hansen M."/>
            <person name="Howarth C."/>
            <person name="Imamovic A."/>
            <person name="Larimer J."/>
            <person name="McCowan C."/>
            <person name="Murphy C."/>
            <person name="Pearson M."/>
            <person name="Priest M."/>
            <person name="Roberts A."/>
            <person name="Saif S."/>
            <person name="Shea T."/>
            <person name="Sykes S."/>
            <person name="Wortman J."/>
            <person name="Nusbaum C."/>
            <person name="Birren B."/>
        </authorList>
    </citation>
    <scope>NUCLEOTIDE SEQUENCE</scope>
    <source>
        <strain evidence="8">CBS 10737</strain>
    </source>
</reference>
<dbReference type="PROSITE" id="PS50850">
    <property type="entry name" value="MFS"/>
    <property type="match status" value="1"/>
</dbReference>
<feature type="transmembrane region" description="Helical" evidence="6">
    <location>
        <begin position="192"/>
        <end position="218"/>
    </location>
</feature>
<dbReference type="RefSeq" id="XP_070058874.1">
    <property type="nucleotide sequence ID" value="XM_070202773.1"/>
</dbReference>
<keyword evidence="9" id="KW-1185">Reference proteome</keyword>
<dbReference type="Gene3D" id="1.20.1720.10">
    <property type="entry name" value="Multidrug resistance protein D"/>
    <property type="match status" value="1"/>
</dbReference>
<dbReference type="Proteomes" id="UP000094020">
    <property type="component" value="Chromosome 4"/>
</dbReference>
<proteinExistence type="predicted"/>
<name>A0AAJ8L4S4_9TREE</name>
<dbReference type="PROSITE" id="PS00216">
    <property type="entry name" value="SUGAR_TRANSPORT_1"/>
    <property type="match status" value="1"/>
</dbReference>
<feature type="transmembrane region" description="Helical" evidence="6">
    <location>
        <begin position="398"/>
        <end position="417"/>
    </location>
</feature>
<dbReference type="EMBL" id="CP144522">
    <property type="protein sequence ID" value="WWC69540.1"/>
    <property type="molecule type" value="Genomic_DNA"/>
</dbReference>
<feature type="transmembrane region" description="Helical" evidence="6">
    <location>
        <begin position="163"/>
        <end position="185"/>
    </location>
</feature>
<feature type="transmembrane region" description="Helical" evidence="6">
    <location>
        <begin position="333"/>
        <end position="352"/>
    </location>
</feature>